<organism evidence="11 12">
    <name type="scientific">Polysphondylium violaceum</name>
    <dbReference type="NCBI Taxonomy" id="133409"/>
    <lineage>
        <taxon>Eukaryota</taxon>
        <taxon>Amoebozoa</taxon>
        <taxon>Evosea</taxon>
        <taxon>Eumycetozoa</taxon>
        <taxon>Dictyostelia</taxon>
        <taxon>Dictyosteliales</taxon>
        <taxon>Dictyosteliaceae</taxon>
        <taxon>Polysphondylium</taxon>
    </lineage>
</organism>
<dbReference type="GO" id="GO:0016020">
    <property type="term" value="C:membrane"/>
    <property type="evidence" value="ECO:0007669"/>
    <property type="project" value="UniProtKB-SubCell"/>
</dbReference>
<evidence type="ECO:0000256" key="7">
    <source>
        <dbReference type="ARBA" id="ARBA00023136"/>
    </source>
</evidence>
<keyword evidence="4 9" id="KW-0812">Transmembrane</keyword>
<dbReference type="PANTHER" id="PTHR23063">
    <property type="entry name" value="PHOSPHOLIPID ACYLTRANSFERASE"/>
    <property type="match status" value="1"/>
</dbReference>
<dbReference type="Pfam" id="PF01553">
    <property type="entry name" value="Acyltransferase"/>
    <property type="match status" value="1"/>
</dbReference>
<dbReference type="OrthoDB" id="1854593at2759"/>
<proteinExistence type="inferred from homology"/>
<evidence type="ECO:0000313" key="12">
    <source>
        <dbReference type="Proteomes" id="UP000695562"/>
    </source>
</evidence>
<evidence type="ECO:0000256" key="3">
    <source>
        <dbReference type="ARBA" id="ARBA00022679"/>
    </source>
</evidence>
<evidence type="ECO:0000256" key="4">
    <source>
        <dbReference type="ARBA" id="ARBA00022692"/>
    </source>
</evidence>
<dbReference type="GO" id="GO:0005783">
    <property type="term" value="C:endoplasmic reticulum"/>
    <property type="evidence" value="ECO:0007669"/>
    <property type="project" value="TreeGrafter"/>
</dbReference>
<feature type="domain" description="Phospholipid/glycerol acyltransferase" evidence="10">
    <location>
        <begin position="136"/>
        <end position="245"/>
    </location>
</feature>
<accession>A0A8J4V0D9</accession>
<comment type="subcellular location">
    <subcellularLocation>
        <location evidence="1">Membrane</location>
    </subcellularLocation>
</comment>
<evidence type="ECO:0000256" key="1">
    <source>
        <dbReference type="ARBA" id="ARBA00004370"/>
    </source>
</evidence>
<dbReference type="AlphaFoldDB" id="A0A8J4V0D9"/>
<dbReference type="SMART" id="SM00563">
    <property type="entry name" value="PlsC"/>
    <property type="match status" value="1"/>
</dbReference>
<dbReference type="InterPro" id="IPR002123">
    <property type="entry name" value="Plipid/glycerol_acylTrfase"/>
</dbReference>
<keyword evidence="8" id="KW-0012">Acyltransferase</keyword>
<comment type="similarity">
    <text evidence="2">Belongs to the 1-acyl-sn-glycerol-3-phosphate acyltransferase family.</text>
</comment>
<evidence type="ECO:0000313" key="11">
    <source>
        <dbReference type="EMBL" id="KAF2074323.1"/>
    </source>
</evidence>
<dbReference type="Proteomes" id="UP000695562">
    <property type="component" value="Unassembled WGS sequence"/>
</dbReference>
<evidence type="ECO:0000259" key="10">
    <source>
        <dbReference type="SMART" id="SM00563"/>
    </source>
</evidence>
<evidence type="ECO:0000256" key="9">
    <source>
        <dbReference type="SAM" id="Phobius"/>
    </source>
</evidence>
<dbReference type="GO" id="GO:0042171">
    <property type="term" value="F:lysophosphatidic acid acyltransferase activity"/>
    <property type="evidence" value="ECO:0007669"/>
    <property type="project" value="TreeGrafter"/>
</dbReference>
<keyword evidence="6" id="KW-0443">Lipid metabolism</keyword>
<keyword evidence="7 9" id="KW-0472">Membrane</keyword>
<evidence type="ECO:0000256" key="5">
    <source>
        <dbReference type="ARBA" id="ARBA00022989"/>
    </source>
</evidence>
<dbReference type="EMBL" id="AJWJ01000153">
    <property type="protein sequence ID" value="KAF2074323.1"/>
    <property type="molecule type" value="Genomic_DNA"/>
</dbReference>
<name>A0A8J4V0D9_9MYCE</name>
<feature type="transmembrane region" description="Helical" evidence="9">
    <location>
        <begin position="66"/>
        <end position="91"/>
    </location>
</feature>
<evidence type="ECO:0000256" key="2">
    <source>
        <dbReference type="ARBA" id="ARBA00008655"/>
    </source>
</evidence>
<keyword evidence="3" id="KW-0808">Transferase</keyword>
<dbReference type="SUPFAM" id="SSF69593">
    <property type="entry name" value="Glycerol-3-phosphate (1)-acyltransferase"/>
    <property type="match status" value="1"/>
</dbReference>
<comment type="caution">
    <text evidence="11">The sequence shown here is derived from an EMBL/GenBank/DDBJ whole genome shotgun (WGS) entry which is preliminary data.</text>
</comment>
<keyword evidence="12" id="KW-1185">Reference proteome</keyword>
<dbReference type="GO" id="GO:0006629">
    <property type="term" value="P:lipid metabolic process"/>
    <property type="evidence" value="ECO:0007669"/>
    <property type="project" value="UniProtKB-KW"/>
</dbReference>
<gene>
    <name evidence="11" type="ORF">CYY_004383</name>
</gene>
<sequence>MESFKYILTYSYNNNKIETIKKMPVVRRSKTEQQEVLDDGAEKKPVQLKDLFNYGRWKRPFTLKHLLFALYLPFGLILLWPLRFIVNLMYFSSSLFLPKSVISKLKFLLYFTMGLNVSFKGLENVPEKTVTKDTARILVCNHLTDFDPYPVFLIIQDVHCLVAAHIEKVPIVGTVYKKVMNTIFVDATQKDKVKDDVRASLSKSSLPLLIYPEGGLTSGKTGMMMFQKFVFGLNLPIVPMAMKMSNPWPVEIDYLGSSWFKNFFWWMLIPYHNIELEFLPKVSIRPGEQDFEFASRVQTLIANHLGIEPTSYPYAQKKELAKQLFSKN</sequence>
<evidence type="ECO:0000256" key="6">
    <source>
        <dbReference type="ARBA" id="ARBA00023098"/>
    </source>
</evidence>
<dbReference type="PANTHER" id="PTHR23063:SF52">
    <property type="entry name" value="LYSOPHOSPHATIDYLCHOLINE ACYLTRANSFERASE"/>
    <property type="match status" value="1"/>
</dbReference>
<reference evidence="11" key="1">
    <citation type="submission" date="2020-01" db="EMBL/GenBank/DDBJ databases">
        <title>Development of genomics and gene disruption for Polysphondylium violaceum indicates a role for the polyketide synthase stlB in stalk morphogenesis.</title>
        <authorList>
            <person name="Narita B."/>
            <person name="Kawabe Y."/>
            <person name="Kin K."/>
            <person name="Saito T."/>
            <person name="Gibbs R."/>
            <person name="Kuspa A."/>
            <person name="Muzny D."/>
            <person name="Queller D."/>
            <person name="Richards S."/>
            <person name="Strassman J."/>
            <person name="Sucgang R."/>
            <person name="Worley K."/>
            <person name="Schaap P."/>
        </authorList>
    </citation>
    <scope>NUCLEOTIDE SEQUENCE</scope>
    <source>
        <strain evidence="11">QSvi11</strain>
    </source>
</reference>
<protein>
    <recommendedName>
        <fullName evidence="10">Phospholipid/glycerol acyltransferase domain-containing protein</fullName>
    </recommendedName>
</protein>
<keyword evidence="5 9" id="KW-1133">Transmembrane helix</keyword>
<evidence type="ECO:0000256" key="8">
    <source>
        <dbReference type="ARBA" id="ARBA00023315"/>
    </source>
</evidence>